<organism evidence="1 2">
    <name type="scientific">Paracoccus marcusii</name>
    <dbReference type="NCBI Taxonomy" id="59779"/>
    <lineage>
        <taxon>Bacteria</taxon>
        <taxon>Pseudomonadati</taxon>
        <taxon>Pseudomonadota</taxon>
        <taxon>Alphaproteobacteria</taxon>
        <taxon>Rhodobacterales</taxon>
        <taxon>Paracoccaceae</taxon>
        <taxon>Paracoccus</taxon>
    </lineage>
</organism>
<proteinExistence type="predicted"/>
<dbReference type="InterPro" id="IPR027417">
    <property type="entry name" value="P-loop_NTPase"/>
</dbReference>
<dbReference type="PANTHER" id="PTHR37816:SF2">
    <property type="entry name" value="DNA TOPOLOGY MODULATION PROTEIN FLAR-RELATED PROTEIN"/>
    <property type="match status" value="1"/>
</dbReference>
<dbReference type="PANTHER" id="PTHR37816">
    <property type="entry name" value="YALI0E33011P"/>
    <property type="match status" value="1"/>
</dbReference>
<name>A0ABY7US02_9RHOB</name>
<keyword evidence="2" id="KW-1185">Reference proteome</keyword>
<dbReference type="Gene3D" id="3.40.50.300">
    <property type="entry name" value="P-loop containing nucleotide triphosphate hydrolases"/>
    <property type="match status" value="1"/>
</dbReference>
<gene>
    <name evidence="1" type="ORF">PRL19_14855</name>
</gene>
<dbReference type="InterPro" id="IPR052922">
    <property type="entry name" value="Cytidylate_Kinase-2"/>
</dbReference>
<dbReference type="EMBL" id="CP117466">
    <property type="protein sequence ID" value="WDA12539.1"/>
    <property type="molecule type" value="Genomic_DNA"/>
</dbReference>
<dbReference type="RefSeq" id="WP_273743417.1">
    <property type="nucleotide sequence ID" value="NZ_CP117466.1"/>
</dbReference>
<accession>A0ABY7US02</accession>
<reference evidence="1 2" key="1">
    <citation type="submission" date="2023-02" db="EMBL/GenBank/DDBJ databases">
        <title>Whole genome sequenc of Paracoccus marcusii MBLB0836.</title>
        <authorList>
            <person name="Seo M.-J."/>
            <person name="Cho E.-S."/>
            <person name="Hwang C.Y."/>
        </authorList>
    </citation>
    <scope>NUCLEOTIDE SEQUENCE [LARGE SCALE GENOMIC DNA]</scope>
    <source>
        <strain evidence="1 2">MBLB0836</strain>
    </source>
</reference>
<sequence>MSLVTRVMVLGGSGTGKSWLAMRLAALAGLPAYHMDQLSWMPGFVHRSTGELDALTREIHAQEHWIIEGGHYETMHERAARAHLLIWVDPSRPVQVARVAWRSLRYHNRTRPGMGEGCRETFGWHTLDAMAYARTSRQFHRDRATEVIAAAGPRLALAHIRSGWQARRFLRRCAPVPRTRGFLLRP</sequence>
<evidence type="ECO:0000313" key="1">
    <source>
        <dbReference type="EMBL" id="WDA12539.1"/>
    </source>
</evidence>
<protein>
    <submittedName>
        <fullName evidence="1">AAA family ATPase</fullName>
    </submittedName>
</protein>
<dbReference type="Proteomes" id="UP001216899">
    <property type="component" value="Chromosome"/>
</dbReference>
<evidence type="ECO:0000313" key="2">
    <source>
        <dbReference type="Proteomes" id="UP001216899"/>
    </source>
</evidence>
<dbReference type="SUPFAM" id="SSF52540">
    <property type="entry name" value="P-loop containing nucleoside triphosphate hydrolases"/>
    <property type="match status" value="1"/>
</dbReference>